<evidence type="ECO:0000313" key="1">
    <source>
        <dbReference type="EMBL" id="KAL0345478.1"/>
    </source>
</evidence>
<proteinExistence type="predicted"/>
<evidence type="ECO:0008006" key="2">
    <source>
        <dbReference type="Google" id="ProtNLM"/>
    </source>
</evidence>
<reference evidence="1" key="2">
    <citation type="journal article" date="2024" name="Plant">
        <title>Genomic evolution and insights into agronomic trait innovations of Sesamum species.</title>
        <authorList>
            <person name="Miao H."/>
            <person name="Wang L."/>
            <person name="Qu L."/>
            <person name="Liu H."/>
            <person name="Sun Y."/>
            <person name="Le M."/>
            <person name="Wang Q."/>
            <person name="Wei S."/>
            <person name="Zheng Y."/>
            <person name="Lin W."/>
            <person name="Duan Y."/>
            <person name="Cao H."/>
            <person name="Xiong S."/>
            <person name="Wang X."/>
            <person name="Wei L."/>
            <person name="Li C."/>
            <person name="Ma Q."/>
            <person name="Ju M."/>
            <person name="Zhao R."/>
            <person name="Li G."/>
            <person name="Mu C."/>
            <person name="Tian Q."/>
            <person name="Mei H."/>
            <person name="Zhang T."/>
            <person name="Gao T."/>
            <person name="Zhang H."/>
        </authorList>
    </citation>
    <scope>NUCLEOTIDE SEQUENCE</scope>
    <source>
        <strain evidence="1">G02</strain>
    </source>
</reference>
<reference evidence="1" key="1">
    <citation type="submission" date="2020-06" db="EMBL/GenBank/DDBJ databases">
        <authorList>
            <person name="Li T."/>
            <person name="Hu X."/>
            <person name="Zhang T."/>
            <person name="Song X."/>
            <person name="Zhang H."/>
            <person name="Dai N."/>
            <person name="Sheng W."/>
            <person name="Hou X."/>
            <person name="Wei L."/>
        </authorList>
    </citation>
    <scope>NUCLEOTIDE SEQUENCE</scope>
    <source>
        <strain evidence="1">G02</strain>
        <tissue evidence="1">Leaf</tissue>
    </source>
</reference>
<accession>A0AAW2NPX6</accession>
<protein>
    <recommendedName>
        <fullName evidence="2">Reverse transcriptase domain-containing protein</fullName>
    </recommendedName>
</protein>
<organism evidence="1">
    <name type="scientific">Sesamum radiatum</name>
    <name type="common">Black benniseed</name>
    <dbReference type="NCBI Taxonomy" id="300843"/>
    <lineage>
        <taxon>Eukaryota</taxon>
        <taxon>Viridiplantae</taxon>
        <taxon>Streptophyta</taxon>
        <taxon>Embryophyta</taxon>
        <taxon>Tracheophyta</taxon>
        <taxon>Spermatophyta</taxon>
        <taxon>Magnoliopsida</taxon>
        <taxon>eudicotyledons</taxon>
        <taxon>Gunneridae</taxon>
        <taxon>Pentapetalae</taxon>
        <taxon>asterids</taxon>
        <taxon>lamiids</taxon>
        <taxon>Lamiales</taxon>
        <taxon>Pedaliaceae</taxon>
        <taxon>Sesamum</taxon>
    </lineage>
</organism>
<dbReference type="AlphaFoldDB" id="A0AAW2NPX6"/>
<dbReference type="EMBL" id="JACGWJ010000019">
    <property type="protein sequence ID" value="KAL0345478.1"/>
    <property type="molecule type" value="Genomic_DNA"/>
</dbReference>
<name>A0AAW2NPX6_SESRA</name>
<sequence>MPFGPGRRINCNILLAQELLQGYNQSHLLPRCTLKVDFTKVYNSMDRDFLWATLEVFGFPTTFISIDYEMCHNSIVLNMSYWKIGEFLIKGQRVEIRRFDVPYLLVLTKEMLHGLGKEKFM</sequence>
<comment type="caution">
    <text evidence="1">The sequence shown here is derived from an EMBL/GenBank/DDBJ whole genome shotgun (WGS) entry which is preliminary data.</text>
</comment>
<gene>
    <name evidence="1" type="ORF">Sradi_4379100</name>
</gene>